<dbReference type="InParanoid" id="A0A212QZN9"/>
<feature type="domain" description="DUF3048" evidence="3">
    <location>
        <begin position="79"/>
        <end position="227"/>
    </location>
</feature>
<dbReference type="Gene3D" id="3.50.90.10">
    <property type="entry name" value="YerB-like"/>
    <property type="match status" value="1"/>
</dbReference>
<evidence type="ECO:0000259" key="3">
    <source>
        <dbReference type="Pfam" id="PF11258"/>
    </source>
</evidence>
<gene>
    <name evidence="5" type="ORF">SAMN02746019_00009450</name>
</gene>
<evidence type="ECO:0008006" key="7">
    <source>
        <dbReference type="Google" id="ProtNLM"/>
    </source>
</evidence>
<dbReference type="Pfam" id="PF11258">
    <property type="entry name" value="DUF3048"/>
    <property type="match status" value="1"/>
</dbReference>
<protein>
    <recommendedName>
        <fullName evidence="7">DUF3048 domain-containing protein</fullName>
    </recommendedName>
</protein>
<dbReference type="OrthoDB" id="9779102at2"/>
<dbReference type="InterPro" id="IPR035328">
    <property type="entry name" value="DUF3048_C"/>
</dbReference>
<keyword evidence="2" id="KW-0732">Signal</keyword>
<dbReference type="PROSITE" id="PS51257">
    <property type="entry name" value="PROKAR_LIPOPROTEIN"/>
    <property type="match status" value="1"/>
</dbReference>
<proteinExistence type="predicted"/>
<name>A0A212QZN9_9CHLR</name>
<evidence type="ECO:0000256" key="2">
    <source>
        <dbReference type="SAM" id="SignalP"/>
    </source>
</evidence>
<evidence type="ECO:0000313" key="5">
    <source>
        <dbReference type="EMBL" id="SNB65203.1"/>
    </source>
</evidence>
<feature type="compositionally biased region" description="Pro residues" evidence="1">
    <location>
        <begin position="36"/>
        <end position="66"/>
    </location>
</feature>
<feature type="signal peptide" evidence="2">
    <location>
        <begin position="1"/>
        <end position="28"/>
    </location>
</feature>
<dbReference type="InterPro" id="IPR023158">
    <property type="entry name" value="YerB-like_sf"/>
</dbReference>
<dbReference type="AlphaFoldDB" id="A0A212QZN9"/>
<sequence>MGFRMRPPRWLMILGVMGLSACAFRTTAGEVRLPTPTMPPPLVAVDSPPQPSPTPSPAPSPTPTPPVWSSELPPDVNPLTGLRVPDPAVLNRRPLAIKISNYPPVVRPQSGVDLADLVFEHYAEGGVTRFTAVFLSQDAEPVGSVRSARLIDLEIPAMFQAILAYSGASAGVNARIRNSDFFERALSPDFGVGAPIFWRIPREGVALEHTLFTSTRRLWEEATRRGINTRPNLRGMMFSEQPPPGGRPVSTLIIPYRVEPVTWRYDSGSGRWLRWTAGQPHMDALTGRQLSAANVVVVYAHHQTTDILEDRLGNYSIEIQIWGSGPVQIFRDGRMFEGQWQRFRREDMLRFVDAQGQPIPLKPGNTWFQMVPLDMRIQIP</sequence>
<reference evidence="6" key="1">
    <citation type="submission" date="2017-06" db="EMBL/GenBank/DDBJ databases">
        <authorList>
            <person name="Varghese N."/>
            <person name="Submissions S."/>
        </authorList>
    </citation>
    <scope>NUCLEOTIDE SEQUENCE [LARGE SCALE GENOMIC DNA]</scope>
    <source>
        <strain evidence="6">JAD2</strain>
    </source>
</reference>
<dbReference type="Pfam" id="PF17479">
    <property type="entry name" value="DUF3048_C"/>
    <property type="match status" value="1"/>
</dbReference>
<dbReference type="FunCoup" id="A0A212QZN9">
    <property type="interactions" value="3"/>
</dbReference>
<evidence type="ECO:0000256" key="1">
    <source>
        <dbReference type="SAM" id="MobiDB-lite"/>
    </source>
</evidence>
<organism evidence="5 6">
    <name type="scientific">Thermoflexus hugenholtzii JAD2</name>
    <dbReference type="NCBI Taxonomy" id="877466"/>
    <lineage>
        <taxon>Bacteria</taxon>
        <taxon>Bacillati</taxon>
        <taxon>Chloroflexota</taxon>
        <taxon>Thermoflexia</taxon>
        <taxon>Thermoflexales</taxon>
        <taxon>Thermoflexaceae</taxon>
        <taxon>Thermoflexus</taxon>
    </lineage>
</organism>
<accession>A0A212QZN9</accession>
<feature type="domain" description="DUF3048" evidence="4">
    <location>
        <begin position="256"/>
        <end position="367"/>
    </location>
</feature>
<evidence type="ECO:0000313" key="6">
    <source>
        <dbReference type="Proteomes" id="UP000197025"/>
    </source>
</evidence>
<dbReference type="InterPro" id="IPR021416">
    <property type="entry name" value="DUF3048_N"/>
</dbReference>
<feature type="region of interest" description="Disordered" evidence="1">
    <location>
        <begin position="32"/>
        <end position="74"/>
    </location>
</feature>
<evidence type="ECO:0000259" key="4">
    <source>
        <dbReference type="Pfam" id="PF17479"/>
    </source>
</evidence>
<dbReference type="Proteomes" id="UP000197025">
    <property type="component" value="Unassembled WGS sequence"/>
</dbReference>
<keyword evidence="6" id="KW-1185">Reference proteome</keyword>
<dbReference type="SUPFAM" id="SSF159774">
    <property type="entry name" value="YerB-like"/>
    <property type="match status" value="1"/>
</dbReference>
<dbReference type="EMBL" id="FYEK01000027">
    <property type="protein sequence ID" value="SNB65203.1"/>
    <property type="molecule type" value="Genomic_DNA"/>
</dbReference>
<feature type="chain" id="PRO_5012216952" description="DUF3048 domain-containing protein" evidence="2">
    <location>
        <begin position="29"/>
        <end position="380"/>
    </location>
</feature>
<dbReference type="RefSeq" id="WP_159461630.1">
    <property type="nucleotide sequence ID" value="NZ_FYEK01000027.1"/>
</dbReference>